<dbReference type="EMBL" id="KF900455">
    <property type="protein sequence ID" value="AIE95593.1"/>
    <property type="molecule type" value="Genomic_DNA"/>
</dbReference>
<organism evidence="1">
    <name type="scientific">uncultured marine group II/III euryarchaeote AD1000_68_A10</name>
    <dbReference type="NCBI Taxonomy" id="1457799"/>
    <lineage>
        <taxon>Archaea</taxon>
        <taxon>Methanobacteriati</taxon>
        <taxon>Methanobacteriota</taxon>
        <taxon>environmental samples</taxon>
    </lineage>
</organism>
<reference evidence="1" key="1">
    <citation type="journal article" date="2014" name="Genome Biol. Evol.">
        <title>Pangenome evidence for extensive interdomain horizontal transfer affecting lineage core and shell genes in uncultured planktonic thaumarchaeota and euryarchaeota.</title>
        <authorList>
            <person name="Deschamps P."/>
            <person name="Zivanovic Y."/>
            <person name="Moreira D."/>
            <person name="Rodriguez-Valera F."/>
            <person name="Lopez-Garcia P."/>
        </authorList>
    </citation>
    <scope>NUCLEOTIDE SEQUENCE</scope>
</reference>
<evidence type="ECO:0000313" key="1">
    <source>
        <dbReference type="EMBL" id="AIE95593.1"/>
    </source>
</evidence>
<name>A0A075FW80_9EURY</name>
<accession>A0A075FW80</accession>
<proteinExistence type="predicted"/>
<sequence length="114" mass="12940">MAQAGTVFLRGLDGDWLQFDNCHISVNIRRRITREVKRGGEGDDLVDEGAESAVYTMQGHLGITGYREVLNIFRSAEVWLLDPFTETEIKVAFHRLQYDGDDGAYSFELIEDVI</sequence>
<dbReference type="AlphaFoldDB" id="A0A075FW80"/>
<protein>
    <submittedName>
        <fullName evidence="1">Uncharacterized protein</fullName>
    </submittedName>
</protein>